<accession>A0A3D8Y2U6</accession>
<keyword evidence="1 2" id="KW-0732">Signal</keyword>
<dbReference type="Pfam" id="PF13205">
    <property type="entry name" value="Big_5"/>
    <property type="match status" value="1"/>
</dbReference>
<evidence type="ECO:0000256" key="1">
    <source>
        <dbReference type="ARBA" id="ARBA00022729"/>
    </source>
</evidence>
<dbReference type="EMBL" id="QNUL01000042">
    <property type="protein sequence ID" value="REA56032.1"/>
    <property type="molecule type" value="Genomic_DNA"/>
</dbReference>
<name>A0A3D8Y2U6_9BACT</name>
<feature type="signal peptide" evidence="2">
    <location>
        <begin position="1"/>
        <end position="19"/>
    </location>
</feature>
<gene>
    <name evidence="4" type="ORF">DSL64_27525</name>
</gene>
<comment type="caution">
    <text evidence="4">The sequence shown here is derived from an EMBL/GenBank/DDBJ whole genome shotgun (WGS) entry which is preliminary data.</text>
</comment>
<organism evidence="4 5">
    <name type="scientific">Dyadobacter luteus</name>
    <dbReference type="NCBI Taxonomy" id="2259619"/>
    <lineage>
        <taxon>Bacteria</taxon>
        <taxon>Pseudomonadati</taxon>
        <taxon>Bacteroidota</taxon>
        <taxon>Cytophagia</taxon>
        <taxon>Cytophagales</taxon>
        <taxon>Spirosomataceae</taxon>
        <taxon>Dyadobacter</taxon>
    </lineage>
</organism>
<evidence type="ECO:0000313" key="5">
    <source>
        <dbReference type="Proteomes" id="UP000256373"/>
    </source>
</evidence>
<dbReference type="OrthoDB" id="9809989at2"/>
<dbReference type="AlphaFoldDB" id="A0A3D8Y2U6"/>
<feature type="chain" id="PRO_5017577680" description="SbsA Ig-like domain-containing protein" evidence="2">
    <location>
        <begin position="20"/>
        <end position="536"/>
    </location>
</feature>
<feature type="domain" description="SbsA Ig-like" evidence="3">
    <location>
        <begin position="30"/>
        <end position="129"/>
    </location>
</feature>
<dbReference type="Proteomes" id="UP000256373">
    <property type="component" value="Unassembled WGS sequence"/>
</dbReference>
<protein>
    <recommendedName>
        <fullName evidence="3">SbsA Ig-like domain-containing protein</fullName>
    </recommendedName>
</protein>
<dbReference type="InterPro" id="IPR032812">
    <property type="entry name" value="SbsA_Ig"/>
</dbReference>
<keyword evidence="5" id="KW-1185">Reference proteome</keyword>
<dbReference type="RefSeq" id="WP_115834184.1">
    <property type="nucleotide sequence ID" value="NZ_QNUL01000042.1"/>
</dbReference>
<evidence type="ECO:0000256" key="2">
    <source>
        <dbReference type="SAM" id="SignalP"/>
    </source>
</evidence>
<sequence length="536" mass="60688">MIRPLVIILICLVAFFRCAQQVSPTGGKKDTLSPNLIQSIPANKTVNFKESKIQLFFDEYIVVDNINQKLIITPEADNPYTYRLNGTSITLNFKKQFQDSTTYTLNFGDGIKDFAERNPAKNLKLVFSTGSSLDSGRVYGSLKDVQTNKPIFDALVGLYNISDTLNVSKQKPYYFSRTDSSGVFSIENIQLKSYKLIAIDDKNRNMLYNAKDEKVGFWDKTIYAGADSIHYNLGMALSDNTPLKVQRTIPKVNNYGVMFNKNIAQVEVKFAGQDSLPYMLENGNSIKFFNVQPHSDTTVVNLTVTDSLNVSTDLEQKIAFLPPRAKERQKDPFTLAQKPEQGKALAKSFTYHMIFNKPVQLLDGDKIELLADSVSRQPLKGLSYKWNKTRNELTINAQSTARDTIKWELPKGSVISVEGDTLPKTLIKHPVIKDEDYGMLSGTVMNTDTSVAYIVQLLDEQYKLIDQHIGTTYHFIHIPQGKYFLRAIFDSNKNGRWDTGQIEKGIQPEQIFYLPEKLLIKSNFELNDINLILSTQ</sequence>
<evidence type="ECO:0000313" key="4">
    <source>
        <dbReference type="EMBL" id="REA56032.1"/>
    </source>
</evidence>
<proteinExistence type="predicted"/>
<evidence type="ECO:0000259" key="3">
    <source>
        <dbReference type="Pfam" id="PF13205"/>
    </source>
</evidence>
<reference evidence="4 5" key="1">
    <citation type="submission" date="2018-07" db="EMBL/GenBank/DDBJ databases">
        <title>Dyadobacter roseus sp. nov., isolated from rose rhizosphere soil.</title>
        <authorList>
            <person name="Chen L."/>
        </authorList>
    </citation>
    <scope>NUCLEOTIDE SEQUENCE [LARGE SCALE GENOMIC DNA]</scope>
    <source>
        <strain evidence="4 5">RS19</strain>
    </source>
</reference>